<feature type="chain" id="PRO_5012620014" description="OmpA-like domain-containing protein" evidence="2">
    <location>
        <begin position="20"/>
        <end position="178"/>
    </location>
</feature>
<dbReference type="RefSeq" id="WP_085011370.1">
    <property type="nucleotide sequence ID" value="NZ_NAAD01000019.1"/>
</dbReference>
<accession>A0A1X0XX96</accession>
<dbReference type="SUPFAM" id="SSF103088">
    <property type="entry name" value="OmpA-like"/>
    <property type="match status" value="1"/>
</dbReference>
<evidence type="ECO:0000256" key="2">
    <source>
        <dbReference type="SAM" id="SignalP"/>
    </source>
</evidence>
<keyword evidence="5" id="KW-1185">Reference proteome</keyword>
<name>A0A1X0XX96_9BACT</name>
<reference evidence="4 5" key="1">
    <citation type="submission" date="2017-03" db="EMBL/GenBank/DDBJ databases">
        <title>Genome sequence of Geothermobacter sp. EPR-M, Deep-Sea Iron Reducer.</title>
        <authorList>
            <person name="Tully B."/>
            <person name="Savalia P."/>
            <person name="Abuyen K."/>
            <person name="Baughan C."/>
            <person name="Romero E."/>
            <person name="Ronkowski C."/>
            <person name="Torres B."/>
            <person name="Tremblay J."/>
            <person name="Trujillo A."/>
            <person name="Tyler M."/>
            <person name="Perez-Rodriguez I."/>
            <person name="Amend J."/>
        </authorList>
    </citation>
    <scope>NUCLEOTIDE SEQUENCE [LARGE SCALE GENOMIC DNA]</scope>
    <source>
        <strain evidence="4 5">EPR-M</strain>
    </source>
</reference>
<dbReference type="AlphaFoldDB" id="A0A1X0XX96"/>
<dbReference type="OrthoDB" id="5402190at2"/>
<evidence type="ECO:0000313" key="5">
    <source>
        <dbReference type="Proteomes" id="UP000193136"/>
    </source>
</evidence>
<dbReference type="CDD" id="cd07185">
    <property type="entry name" value="OmpA_C-like"/>
    <property type="match status" value="1"/>
</dbReference>
<dbReference type="PROSITE" id="PS51123">
    <property type="entry name" value="OMPA_2"/>
    <property type="match status" value="1"/>
</dbReference>
<dbReference type="Proteomes" id="UP000193136">
    <property type="component" value="Unassembled WGS sequence"/>
</dbReference>
<sequence length="178" mass="19330">MRQLAWLCLAILTATPAIASTVCREIPVADFGSVVSSPPANAFLIQKGCPENHPVARLRPPLTIRLTAGDERPAPGLPAHWRVLFDLDRSDLDGQDRSILDMVPRNITVRVDGYTCRLGPEAYNQGLSERRAAAVADYLEKRGVNVLSRAGHGEDAPVSDTNLALNRRAVVVETEVAK</sequence>
<proteinExistence type="predicted"/>
<organism evidence="4 5">
    <name type="scientific">Geothermobacter hydrogeniphilus</name>
    <dbReference type="NCBI Taxonomy" id="1969733"/>
    <lineage>
        <taxon>Bacteria</taxon>
        <taxon>Pseudomonadati</taxon>
        <taxon>Thermodesulfobacteriota</taxon>
        <taxon>Desulfuromonadia</taxon>
        <taxon>Desulfuromonadales</taxon>
        <taxon>Geothermobacteraceae</taxon>
        <taxon>Geothermobacter</taxon>
    </lineage>
</organism>
<feature type="signal peptide" evidence="2">
    <location>
        <begin position="1"/>
        <end position="19"/>
    </location>
</feature>
<dbReference type="Pfam" id="PF00691">
    <property type="entry name" value="OmpA"/>
    <property type="match status" value="1"/>
</dbReference>
<evidence type="ECO:0000256" key="1">
    <source>
        <dbReference type="PROSITE-ProRule" id="PRU00473"/>
    </source>
</evidence>
<dbReference type="GO" id="GO:0016020">
    <property type="term" value="C:membrane"/>
    <property type="evidence" value="ECO:0007669"/>
    <property type="project" value="UniProtKB-UniRule"/>
</dbReference>
<protein>
    <recommendedName>
        <fullName evidence="3">OmpA-like domain-containing protein</fullName>
    </recommendedName>
</protein>
<feature type="domain" description="OmpA-like" evidence="3">
    <location>
        <begin position="72"/>
        <end position="178"/>
    </location>
</feature>
<gene>
    <name evidence="4" type="ORF">B5V00_13650</name>
</gene>
<dbReference type="Gene3D" id="3.30.1330.60">
    <property type="entry name" value="OmpA-like domain"/>
    <property type="match status" value="1"/>
</dbReference>
<keyword evidence="2" id="KW-0732">Signal</keyword>
<dbReference type="InterPro" id="IPR006665">
    <property type="entry name" value="OmpA-like"/>
</dbReference>
<dbReference type="EMBL" id="NAAD01000019">
    <property type="protein sequence ID" value="ORJ57489.1"/>
    <property type="molecule type" value="Genomic_DNA"/>
</dbReference>
<evidence type="ECO:0000259" key="3">
    <source>
        <dbReference type="PROSITE" id="PS51123"/>
    </source>
</evidence>
<keyword evidence="1" id="KW-0472">Membrane</keyword>
<comment type="caution">
    <text evidence="4">The sequence shown here is derived from an EMBL/GenBank/DDBJ whole genome shotgun (WGS) entry which is preliminary data.</text>
</comment>
<dbReference type="STRING" id="1969733.B5V00_13650"/>
<dbReference type="InterPro" id="IPR036737">
    <property type="entry name" value="OmpA-like_sf"/>
</dbReference>
<evidence type="ECO:0000313" key="4">
    <source>
        <dbReference type="EMBL" id="ORJ57489.1"/>
    </source>
</evidence>